<accession>A0A833VBN1</accession>
<dbReference type="SUPFAM" id="SSF69065">
    <property type="entry name" value="RNase III domain-like"/>
    <property type="match status" value="1"/>
</dbReference>
<sequence length="183" mass="20910">MMKNAGEEGVRRRIGRRERIRIGTEPGIKKKEKLAEIKNFVSDLKNYPIHSNGILDAPKVLADIIESLLGAVYVDTNKCYETVWKIFIRLSQPFITMETLGQHPVTELHELCQKLHCDVKFNNNWAQNQTIDVLLDEEVIGSATYGLKKETCHNRAAKVALDQLKELLRNNKLGPAPWLIIKH</sequence>
<dbReference type="PANTHER" id="PTHR14950:SF54">
    <property type="entry name" value="RNASE II-LIKE 1"/>
    <property type="match status" value="1"/>
</dbReference>
<dbReference type="Proteomes" id="UP000623129">
    <property type="component" value="Unassembled WGS sequence"/>
</dbReference>
<dbReference type="PROSITE" id="PS50142">
    <property type="entry name" value="RNASE_3_2"/>
    <property type="match status" value="1"/>
</dbReference>
<evidence type="ECO:0000259" key="2">
    <source>
        <dbReference type="PROSITE" id="PS50142"/>
    </source>
</evidence>
<comment type="caution">
    <text evidence="3">The sequence shown here is derived from an EMBL/GenBank/DDBJ whole genome shotgun (WGS) entry which is preliminary data.</text>
</comment>
<gene>
    <name evidence="3" type="ORF">FCM35_KLT02214</name>
</gene>
<dbReference type="GO" id="GO:0003723">
    <property type="term" value="F:RNA binding"/>
    <property type="evidence" value="ECO:0007669"/>
    <property type="project" value="TreeGrafter"/>
</dbReference>
<reference evidence="3" key="1">
    <citation type="submission" date="2020-01" db="EMBL/GenBank/DDBJ databases">
        <title>Genome sequence of Kobresia littledalei, the first chromosome-level genome in the family Cyperaceae.</title>
        <authorList>
            <person name="Qu G."/>
        </authorList>
    </citation>
    <scope>NUCLEOTIDE SEQUENCE</scope>
    <source>
        <strain evidence="3">C.B.Clarke</strain>
        <tissue evidence="3">Leaf</tissue>
    </source>
</reference>
<dbReference type="InterPro" id="IPR000999">
    <property type="entry name" value="RNase_III_dom"/>
</dbReference>
<dbReference type="InterPro" id="IPR036389">
    <property type="entry name" value="RNase_III_sf"/>
</dbReference>
<dbReference type="GO" id="GO:0005737">
    <property type="term" value="C:cytoplasm"/>
    <property type="evidence" value="ECO:0007669"/>
    <property type="project" value="TreeGrafter"/>
</dbReference>
<dbReference type="Gene3D" id="3.30.160.20">
    <property type="match status" value="1"/>
</dbReference>
<dbReference type="GO" id="GO:0030422">
    <property type="term" value="P:siRNA processing"/>
    <property type="evidence" value="ECO:0007669"/>
    <property type="project" value="TreeGrafter"/>
</dbReference>
<evidence type="ECO:0000313" key="4">
    <source>
        <dbReference type="Proteomes" id="UP000623129"/>
    </source>
</evidence>
<name>A0A833VBN1_9POAL</name>
<protein>
    <submittedName>
        <fullName evidence="3">Ribonuclease 3-like protein 3 isoform X1</fullName>
    </submittedName>
</protein>
<dbReference type="OrthoDB" id="416741at2759"/>
<dbReference type="EMBL" id="SWLB01000011">
    <property type="protein sequence ID" value="KAF3332637.1"/>
    <property type="molecule type" value="Genomic_DNA"/>
</dbReference>
<proteinExistence type="predicted"/>
<dbReference type="SUPFAM" id="SSF54768">
    <property type="entry name" value="dsRNA-binding domain-like"/>
    <property type="match status" value="1"/>
</dbReference>
<organism evidence="3 4">
    <name type="scientific">Carex littledalei</name>
    <dbReference type="NCBI Taxonomy" id="544730"/>
    <lineage>
        <taxon>Eukaryota</taxon>
        <taxon>Viridiplantae</taxon>
        <taxon>Streptophyta</taxon>
        <taxon>Embryophyta</taxon>
        <taxon>Tracheophyta</taxon>
        <taxon>Spermatophyta</taxon>
        <taxon>Magnoliopsida</taxon>
        <taxon>Liliopsida</taxon>
        <taxon>Poales</taxon>
        <taxon>Cyperaceae</taxon>
        <taxon>Cyperoideae</taxon>
        <taxon>Cariceae</taxon>
        <taxon>Carex</taxon>
        <taxon>Carex subgen. Euthyceras</taxon>
    </lineage>
</organism>
<dbReference type="GO" id="GO:0004525">
    <property type="term" value="F:ribonuclease III activity"/>
    <property type="evidence" value="ECO:0007669"/>
    <property type="project" value="InterPro"/>
</dbReference>
<evidence type="ECO:0000256" key="1">
    <source>
        <dbReference type="ARBA" id="ARBA00022801"/>
    </source>
</evidence>
<feature type="domain" description="RNase III" evidence="2">
    <location>
        <begin position="51"/>
        <end position="77"/>
    </location>
</feature>
<keyword evidence="4" id="KW-1185">Reference proteome</keyword>
<keyword evidence="1" id="KW-0378">Hydrolase</keyword>
<dbReference type="Gene3D" id="1.10.1520.10">
    <property type="entry name" value="Ribonuclease III domain"/>
    <property type="match status" value="1"/>
</dbReference>
<dbReference type="PANTHER" id="PTHR14950">
    <property type="entry name" value="DICER-RELATED"/>
    <property type="match status" value="1"/>
</dbReference>
<dbReference type="AlphaFoldDB" id="A0A833VBN1"/>
<evidence type="ECO:0000313" key="3">
    <source>
        <dbReference type="EMBL" id="KAF3332637.1"/>
    </source>
</evidence>
<dbReference type="GO" id="GO:0005634">
    <property type="term" value="C:nucleus"/>
    <property type="evidence" value="ECO:0007669"/>
    <property type="project" value="TreeGrafter"/>
</dbReference>